<dbReference type="EMBL" id="BK015323">
    <property type="protein sequence ID" value="DAE01401.1"/>
    <property type="molecule type" value="Genomic_DNA"/>
</dbReference>
<protein>
    <submittedName>
        <fullName evidence="1">Uncharacterized protein</fullName>
    </submittedName>
</protein>
<accession>A0A8S5P4P9</accession>
<name>A0A8S5P4P9_9CAUD</name>
<organism evidence="1">
    <name type="scientific">Siphoviridae sp. ctJcm18</name>
    <dbReference type="NCBI Taxonomy" id="2825433"/>
    <lineage>
        <taxon>Viruses</taxon>
        <taxon>Duplodnaviria</taxon>
        <taxon>Heunggongvirae</taxon>
        <taxon>Uroviricota</taxon>
        <taxon>Caudoviricetes</taxon>
    </lineage>
</organism>
<sequence>MTRFIYNIILYSCQEFLKNFFVNFRNSFY</sequence>
<reference evidence="1" key="1">
    <citation type="journal article" date="2021" name="Proc. Natl. Acad. Sci. U.S.A.">
        <title>A Catalog of Tens of Thousands of Viruses from Human Metagenomes Reveals Hidden Associations with Chronic Diseases.</title>
        <authorList>
            <person name="Tisza M.J."/>
            <person name="Buck C.B."/>
        </authorList>
    </citation>
    <scope>NUCLEOTIDE SEQUENCE</scope>
    <source>
        <strain evidence="1">CtJcm18</strain>
    </source>
</reference>
<proteinExistence type="predicted"/>
<evidence type="ECO:0000313" key="1">
    <source>
        <dbReference type="EMBL" id="DAE01401.1"/>
    </source>
</evidence>